<organism evidence="1 2">
    <name type="scientific">Qipengyuania aquimaris</name>
    <dbReference type="NCBI Taxonomy" id="255984"/>
    <lineage>
        <taxon>Bacteria</taxon>
        <taxon>Pseudomonadati</taxon>
        <taxon>Pseudomonadota</taxon>
        <taxon>Alphaproteobacteria</taxon>
        <taxon>Sphingomonadales</taxon>
        <taxon>Erythrobacteraceae</taxon>
        <taxon>Qipengyuania</taxon>
    </lineage>
</organism>
<proteinExistence type="predicted"/>
<sequence>MLANKKPLAHFADGEGRFLETVRRYLRCFDRQVTAGHLIRRDHFEPPNHHRNYTLHRILFALPGEEWRIDEMIELMASPVWGIEQERREGELLGYQDWMNDHFLALRYPKPTDS</sequence>
<dbReference type="Proteomes" id="UP000432727">
    <property type="component" value="Unassembled WGS sequence"/>
</dbReference>
<evidence type="ECO:0000313" key="2">
    <source>
        <dbReference type="Proteomes" id="UP000432727"/>
    </source>
</evidence>
<dbReference type="EMBL" id="WTYI01000001">
    <property type="protein sequence ID" value="MXO97351.1"/>
    <property type="molecule type" value="Genomic_DNA"/>
</dbReference>
<reference evidence="1 2" key="1">
    <citation type="submission" date="2019-12" db="EMBL/GenBank/DDBJ databases">
        <title>Genomic-based taxomic classification of the family Erythrobacteraceae.</title>
        <authorList>
            <person name="Xu L."/>
        </authorList>
    </citation>
    <scope>NUCLEOTIDE SEQUENCE [LARGE SCALE GENOMIC DNA]</scope>
    <source>
        <strain evidence="1 2">JCM 12189</strain>
    </source>
</reference>
<dbReference type="AlphaFoldDB" id="A0A6I4TQK3"/>
<accession>A0A6I4TQK3</accession>
<gene>
    <name evidence="1" type="ORF">GRI34_13090</name>
</gene>
<comment type="caution">
    <text evidence="1">The sequence shown here is derived from an EMBL/GenBank/DDBJ whole genome shotgun (WGS) entry which is preliminary data.</text>
</comment>
<protein>
    <submittedName>
        <fullName evidence="1">Uncharacterized protein</fullName>
    </submittedName>
</protein>
<dbReference type="OrthoDB" id="7355898at2"/>
<keyword evidence="2" id="KW-1185">Reference proteome</keyword>
<evidence type="ECO:0000313" key="1">
    <source>
        <dbReference type="EMBL" id="MXO97351.1"/>
    </source>
</evidence>
<name>A0A6I4TQK3_9SPHN</name>